<feature type="transmembrane region" description="Helical" evidence="1">
    <location>
        <begin position="15"/>
        <end position="37"/>
    </location>
</feature>
<dbReference type="Proteomes" id="UP000321110">
    <property type="component" value="Unassembled WGS sequence"/>
</dbReference>
<name>A0A5C7WCZ5_AQUAC</name>
<sequence>MSSQQTPVNPWYKEVWVWFILGILGLSVVLGTSMLVIATNNPPGLLSDNYYDVGKGINTSLEREDLAARLQLKADLVLDNDKGTVQLQLQGFSNPPQLVLNLISPTQPERDRRVVMQAQADGSYSGNLLDAVEGRRFVELIGQEGGKDWRLFEEEQLASGQRIHLGE</sequence>
<keyword evidence="1" id="KW-1133">Transmembrane helix</keyword>
<organism evidence="3 4">
    <name type="scientific">Aquipseudomonas alcaligenes</name>
    <name type="common">Pseudomonas alcaligenes</name>
    <dbReference type="NCBI Taxonomy" id="43263"/>
    <lineage>
        <taxon>Bacteria</taxon>
        <taxon>Pseudomonadati</taxon>
        <taxon>Pseudomonadota</taxon>
        <taxon>Gammaproteobacteria</taxon>
        <taxon>Pseudomonadales</taxon>
        <taxon>Pseudomonadaceae</taxon>
        <taxon>Aquipseudomonas</taxon>
    </lineage>
</organism>
<dbReference type="AlphaFoldDB" id="A0A5C7WCZ5"/>
<evidence type="ECO:0000313" key="4">
    <source>
        <dbReference type="Proteomes" id="UP000321110"/>
    </source>
</evidence>
<keyword evidence="1" id="KW-0472">Membrane</keyword>
<evidence type="ECO:0000313" key="2">
    <source>
        <dbReference type="EMBL" id="MDH1053472.1"/>
    </source>
</evidence>
<keyword evidence="1" id="KW-0812">Transmembrane</keyword>
<dbReference type="EMBL" id="JAOBYN010000001">
    <property type="protein sequence ID" value="MDH1053472.1"/>
    <property type="molecule type" value="Genomic_DNA"/>
</dbReference>
<reference evidence="3 4" key="1">
    <citation type="submission" date="2018-09" db="EMBL/GenBank/DDBJ databases">
        <title>Metagenome Assembled Genomes from an Advanced Water Purification Facility.</title>
        <authorList>
            <person name="Stamps B.W."/>
            <person name="Spear J.R."/>
        </authorList>
    </citation>
    <scope>NUCLEOTIDE SEQUENCE [LARGE SCALE GENOMIC DNA]</scope>
    <source>
        <strain evidence="3">Bin_52_1</strain>
    </source>
</reference>
<reference evidence="2" key="2">
    <citation type="submission" date="2022-09" db="EMBL/GenBank/DDBJ databases">
        <title>Intensive care unit water sources are persistently colonized with multi-drug resistant bacteria and are the site of extensive horizontal gene transfer of antibiotic resistance genes.</title>
        <authorList>
            <person name="Diorio-Toth L."/>
        </authorList>
    </citation>
    <scope>NUCLEOTIDE SEQUENCE</scope>
    <source>
        <strain evidence="2">GD03990</strain>
    </source>
</reference>
<comment type="caution">
    <text evidence="3">The sequence shown here is derived from an EMBL/GenBank/DDBJ whole genome shotgun (WGS) entry which is preliminary data.</text>
</comment>
<dbReference type="RefSeq" id="WP_021699751.1">
    <property type="nucleotide sequence ID" value="NZ_JAOBYN010000001.1"/>
</dbReference>
<dbReference type="EMBL" id="SSFO01000036">
    <property type="protein sequence ID" value="TXI35316.1"/>
    <property type="molecule type" value="Genomic_DNA"/>
</dbReference>
<dbReference type="Pfam" id="PF05751">
    <property type="entry name" value="FixH"/>
    <property type="match status" value="1"/>
</dbReference>
<dbReference type="InterPro" id="IPR008620">
    <property type="entry name" value="FixH"/>
</dbReference>
<dbReference type="Proteomes" id="UP001158730">
    <property type="component" value="Unassembled WGS sequence"/>
</dbReference>
<accession>A0A5C7WCZ5</accession>
<evidence type="ECO:0000256" key="1">
    <source>
        <dbReference type="SAM" id="Phobius"/>
    </source>
</evidence>
<protein>
    <submittedName>
        <fullName evidence="2">FixH family protein</fullName>
    </submittedName>
</protein>
<gene>
    <name evidence="3" type="ORF">E6Q69_01900</name>
    <name evidence="2" type="ORF">N5C05_01710</name>
</gene>
<proteinExistence type="predicted"/>
<evidence type="ECO:0000313" key="3">
    <source>
        <dbReference type="EMBL" id="TXI35316.1"/>
    </source>
</evidence>